<keyword evidence="2" id="KW-1133">Transmembrane helix</keyword>
<organism evidence="3">
    <name type="scientific">Palpitomonas bilix</name>
    <dbReference type="NCBI Taxonomy" id="652834"/>
    <lineage>
        <taxon>Eukaryota</taxon>
        <taxon>Eukaryota incertae sedis</taxon>
    </lineage>
</organism>
<feature type="compositionally biased region" description="Basic residues" evidence="1">
    <location>
        <begin position="207"/>
        <end position="225"/>
    </location>
</feature>
<reference evidence="3" key="1">
    <citation type="submission" date="2021-01" db="EMBL/GenBank/DDBJ databases">
        <authorList>
            <person name="Corre E."/>
            <person name="Pelletier E."/>
            <person name="Niang G."/>
            <person name="Scheremetjew M."/>
            <person name="Finn R."/>
            <person name="Kale V."/>
            <person name="Holt S."/>
            <person name="Cochrane G."/>
            <person name="Meng A."/>
            <person name="Brown T."/>
            <person name="Cohen L."/>
        </authorList>
    </citation>
    <scope>NUCLEOTIDE SEQUENCE</scope>
    <source>
        <strain evidence="3">NIES-2562</strain>
    </source>
</reference>
<proteinExistence type="predicted"/>
<keyword evidence="2" id="KW-0472">Membrane</keyword>
<keyword evidence="2" id="KW-0812">Transmembrane</keyword>
<dbReference type="PANTHER" id="PTHR31600">
    <property type="entry name" value="TINY MACROCYSTS PROTEIN B-RELATED"/>
    <property type="match status" value="1"/>
</dbReference>
<gene>
    <name evidence="3" type="ORF">PBIL07802_LOCUS20560</name>
</gene>
<dbReference type="AlphaFoldDB" id="A0A7S3DIM2"/>
<evidence type="ECO:0000256" key="2">
    <source>
        <dbReference type="SAM" id="Phobius"/>
    </source>
</evidence>
<feature type="region of interest" description="Disordered" evidence="1">
    <location>
        <begin position="657"/>
        <end position="679"/>
    </location>
</feature>
<protein>
    <submittedName>
        <fullName evidence="3">Uncharacterized protein</fullName>
    </submittedName>
</protein>
<sequence length="744" mass="82729">MADKCSAAADTVLLQDFEILSTTRGGLSESSFDVYPEPFQSYMEESSGVVNRSFTGWEIVMEYCSGARHIGLLPVGTLSVENIESNSHWKTVVRNFWSPVYGAVLRVIAEELHIVEAYRSQRMISRYSVLAIQVLYLLVSLILLAKKYMQAVIQERIRVFQLFVKIPVACMKAMLEKKDRVGEDSDETSSSSDENAMEGATTDRVAEKHKHNSIGHNRRHRRKVKPSNGKSTLERELAGSKEMNARKYTLPLLVWAAFLLISGAIFTATYTARDIAYRSLVVCSLRAFSGESVRSLAIELASAGTWSTSFVSPRGADLASVEQDLRSQVSRFESLHEQLISSNEVSDEMAAAAADGIDYLPAAASLLLDPYQRKLMNDRQCLRTSTNSCLTTADEFYSEANVGLDRLINAYTLKSLAVIGSVTNETTASLLDSRPFRFVWEIGANDLRDGLNSSKRAVILSAGENSSIFDGILLAFLLLALIFYYWRGIRPFMKKTESETARAAAMIVFLPEIPELKAFLDRMKKIQKAKSHSTGNPLSSVRMVFRKVRKCCRRKGGREDLEDWMDHQITSSNSVANMKSFTKSAQDVSFAGQAPVGMRESKRRVSTGDLPYFQERTVGVSSVSAKLVGNDSSYDSGQHLNLPTKDAKHKDFISLKTVQKQPSSSDKRGREQNGASERVDAWEEIKRSSSFELSRDEDHTELLAPSGLGKEEKLAVEHGEFELDEEVAHFPSSSIVVGSQSTNM</sequence>
<feature type="region of interest" description="Disordered" evidence="1">
    <location>
        <begin position="691"/>
        <end position="710"/>
    </location>
</feature>
<accession>A0A7S3DIM2</accession>
<evidence type="ECO:0000256" key="1">
    <source>
        <dbReference type="SAM" id="MobiDB-lite"/>
    </source>
</evidence>
<dbReference type="InterPro" id="IPR052994">
    <property type="entry name" value="Tiny_macrocysts_regulators"/>
</dbReference>
<feature type="compositionally biased region" description="Basic and acidic residues" evidence="1">
    <location>
        <begin position="665"/>
        <end position="679"/>
    </location>
</feature>
<evidence type="ECO:0000313" key="3">
    <source>
        <dbReference type="EMBL" id="CAE0258297.1"/>
    </source>
</evidence>
<dbReference type="EMBL" id="HBIB01031798">
    <property type="protein sequence ID" value="CAE0258297.1"/>
    <property type="molecule type" value="Transcribed_RNA"/>
</dbReference>
<feature type="transmembrane region" description="Helical" evidence="2">
    <location>
        <begin position="468"/>
        <end position="486"/>
    </location>
</feature>
<feature type="transmembrane region" description="Helical" evidence="2">
    <location>
        <begin position="250"/>
        <end position="270"/>
    </location>
</feature>
<name>A0A7S3DIM2_9EUKA</name>
<feature type="transmembrane region" description="Helical" evidence="2">
    <location>
        <begin position="127"/>
        <end position="145"/>
    </location>
</feature>
<feature type="compositionally biased region" description="Basic and acidic residues" evidence="1">
    <location>
        <begin position="691"/>
        <end position="701"/>
    </location>
</feature>
<feature type="region of interest" description="Disordered" evidence="1">
    <location>
        <begin position="181"/>
        <end position="238"/>
    </location>
</feature>
<dbReference type="PANTHER" id="PTHR31600:SF2">
    <property type="entry name" value="GAMETE ENRICHED GENE 10 PROTEIN-RELATED"/>
    <property type="match status" value="1"/>
</dbReference>